<dbReference type="Pfam" id="PF12802">
    <property type="entry name" value="MarR_2"/>
    <property type="match status" value="1"/>
</dbReference>
<dbReference type="InterPro" id="IPR039422">
    <property type="entry name" value="MarR/SlyA-like"/>
</dbReference>
<reference evidence="2" key="2">
    <citation type="journal article" date="2021" name="PeerJ">
        <title>Extensive microbial diversity within the chicken gut microbiome revealed by metagenomics and culture.</title>
        <authorList>
            <person name="Gilroy R."/>
            <person name="Ravi A."/>
            <person name="Getino M."/>
            <person name="Pursley I."/>
            <person name="Horton D.L."/>
            <person name="Alikhan N.F."/>
            <person name="Baker D."/>
            <person name="Gharbi K."/>
            <person name="Hall N."/>
            <person name="Watson M."/>
            <person name="Adriaenssens E.M."/>
            <person name="Foster-Nyarko E."/>
            <person name="Jarju S."/>
            <person name="Secka A."/>
            <person name="Antonio M."/>
            <person name="Oren A."/>
            <person name="Chaudhuri R.R."/>
            <person name="La Ragione R."/>
            <person name="Hildebrand F."/>
            <person name="Pallen M.J."/>
        </authorList>
    </citation>
    <scope>NUCLEOTIDE SEQUENCE</scope>
    <source>
        <strain evidence="2">CHK187-14744</strain>
    </source>
</reference>
<dbReference type="PANTHER" id="PTHR33164:SF43">
    <property type="entry name" value="HTH-TYPE TRANSCRIPTIONAL REPRESSOR YETL"/>
    <property type="match status" value="1"/>
</dbReference>
<dbReference type="InterPro" id="IPR036388">
    <property type="entry name" value="WH-like_DNA-bd_sf"/>
</dbReference>
<dbReference type="InterPro" id="IPR036390">
    <property type="entry name" value="WH_DNA-bd_sf"/>
</dbReference>
<sequence>MDRHNETEWMGKYRGLVEKIIRLCNESSTKFCRPADYNTPIPLSAHEMQIIEYVLESEGEKMSDIAKRLGVTRGAFSNNVTRLIQMGCLRKECREGNRKNKYVVVTDYGKEIYKAYSQCVFERSFREMFRMADTIPEEHLETFCRMLDYFTNSLL</sequence>
<dbReference type="SMART" id="SM00347">
    <property type="entry name" value="HTH_MARR"/>
    <property type="match status" value="1"/>
</dbReference>
<dbReference type="PANTHER" id="PTHR33164">
    <property type="entry name" value="TRANSCRIPTIONAL REGULATOR, MARR FAMILY"/>
    <property type="match status" value="1"/>
</dbReference>
<gene>
    <name evidence="2" type="ORF">IAB63_04100</name>
</gene>
<proteinExistence type="predicted"/>
<evidence type="ECO:0000313" key="3">
    <source>
        <dbReference type="Proteomes" id="UP000824164"/>
    </source>
</evidence>
<dbReference type="PROSITE" id="PS50995">
    <property type="entry name" value="HTH_MARR_2"/>
    <property type="match status" value="1"/>
</dbReference>
<evidence type="ECO:0000313" key="2">
    <source>
        <dbReference type="EMBL" id="HIU02418.1"/>
    </source>
</evidence>
<dbReference type="Gene3D" id="1.10.10.10">
    <property type="entry name" value="Winged helix-like DNA-binding domain superfamily/Winged helix DNA-binding domain"/>
    <property type="match status" value="1"/>
</dbReference>
<dbReference type="Proteomes" id="UP000824164">
    <property type="component" value="Unassembled WGS sequence"/>
</dbReference>
<dbReference type="SUPFAM" id="SSF46785">
    <property type="entry name" value="Winged helix' DNA-binding domain"/>
    <property type="match status" value="1"/>
</dbReference>
<name>A0A9D1KWI7_9FIRM</name>
<evidence type="ECO:0000259" key="1">
    <source>
        <dbReference type="PROSITE" id="PS50995"/>
    </source>
</evidence>
<dbReference type="GO" id="GO:0006950">
    <property type="term" value="P:response to stress"/>
    <property type="evidence" value="ECO:0007669"/>
    <property type="project" value="TreeGrafter"/>
</dbReference>
<protein>
    <submittedName>
        <fullName evidence="2">Winged helix-turn-helix transcriptional regulator</fullName>
    </submittedName>
</protein>
<dbReference type="AlphaFoldDB" id="A0A9D1KWI7"/>
<dbReference type="InterPro" id="IPR000835">
    <property type="entry name" value="HTH_MarR-typ"/>
</dbReference>
<dbReference type="GO" id="GO:0003700">
    <property type="term" value="F:DNA-binding transcription factor activity"/>
    <property type="evidence" value="ECO:0007669"/>
    <property type="project" value="InterPro"/>
</dbReference>
<organism evidence="2 3">
    <name type="scientific">Candidatus Onthocola gallistercoris</name>
    <dbReference type="NCBI Taxonomy" id="2840876"/>
    <lineage>
        <taxon>Bacteria</taxon>
        <taxon>Bacillati</taxon>
        <taxon>Bacillota</taxon>
        <taxon>Bacilli</taxon>
        <taxon>Candidatus Onthocola</taxon>
    </lineage>
</organism>
<comment type="caution">
    <text evidence="2">The sequence shown here is derived from an EMBL/GenBank/DDBJ whole genome shotgun (WGS) entry which is preliminary data.</text>
</comment>
<accession>A0A9D1KWI7</accession>
<feature type="domain" description="HTH marR-type" evidence="1">
    <location>
        <begin position="13"/>
        <end position="152"/>
    </location>
</feature>
<dbReference type="EMBL" id="DVLT01000029">
    <property type="protein sequence ID" value="HIU02418.1"/>
    <property type="molecule type" value="Genomic_DNA"/>
</dbReference>
<reference evidence="2" key="1">
    <citation type="submission" date="2020-10" db="EMBL/GenBank/DDBJ databases">
        <authorList>
            <person name="Gilroy R."/>
        </authorList>
    </citation>
    <scope>NUCLEOTIDE SEQUENCE</scope>
    <source>
        <strain evidence="2">CHK187-14744</strain>
    </source>
</reference>